<dbReference type="InterPro" id="IPR011335">
    <property type="entry name" value="Restrct_endonuc-II-like"/>
</dbReference>
<accession>A0ABV6QHD7</accession>
<evidence type="ECO:0000313" key="1">
    <source>
        <dbReference type="EMBL" id="MFC0623965.1"/>
    </source>
</evidence>
<name>A0ABV6QHD7_9ACTN</name>
<organism evidence="1 2">
    <name type="scientific">Kribbella deserti</name>
    <dbReference type="NCBI Taxonomy" id="1926257"/>
    <lineage>
        <taxon>Bacteria</taxon>
        <taxon>Bacillati</taxon>
        <taxon>Actinomycetota</taxon>
        <taxon>Actinomycetes</taxon>
        <taxon>Propionibacteriales</taxon>
        <taxon>Kribbellaceae</taxon>
        <taxon>Kribbella</taxon>
    </lineage>
</organism>
<dbReference type="RefSeq" id="WP_380044669.1">
    <property type="nucleotide sequence ID" value="NZ_JBHLTC010000008.1"/>
</dbReference>
<proteinExistence type="predicted"/>
<comment type="caution">
    <text evidence="1">The sequence shown here is derived from an EMBL/GenBank/DDBJ whole genome shotgun (WGS) entry which is preliminary data.</text>
</comment>
<dbReference type="Proteomes" id="UP001589890">
    <property type="component" value="Unassembled WGS sequence"/>
</dbReference>
<gene>
    <name evidence="1" type="ORF">ACFFGN_07820</name>
</gene>
<evidence type="ECO:0008006" key="3">
    <source>
        <dbReference type="Google" id="ProtNLM"/>
    </source>
</evidence>
<keyword evidence="2" id="KW-1185">Reference proteome</keyword>
<protein>
    <recommendedName>
        <fullName evidence="3">Transcriptional regulator, AbiEi antitoxin, Type IV TA system</fullName>
    </recommendedName>
</protein>
<reference evidence="1 2" key="1">
    <citation type="submission" date="2024-09" db="EMBL/GenBank/DDBJ databases">
        <authorList>
            <person name="Sun Q."/>
            <person name="Mori K."/>
        </authorList>
    </citation>
    <scope>NUCLEOTIDE SEQUENCE [LARGE SCALE GENOMIC DNA]</scope>
    <source>
        <strain evidence="1 2">CGMCC 1.15906</strain>
    </source>
</reference>
<sequence>MLFDDLRYFDGAPFTRIQAAVRGWDHATLRRHLANGLIRQVLKTVYVDALVPDSLELRAAALCLVTPLDAVICRRTAAWLFGVDTFALQERDEPMAIDTLRPGRYRAVRRSKVTGHSQTVLPGDVMVHRGLRVTTPLATAVHLARHLPRPYALSAIDAMLHAGLFSPDELNAAVGRYPKHPGIAQARELALFAEPLTESPGESWLRLRLLDAGFPRPEAQVRVLTPAGDRRIDLGYPDIKFDGRRIGLEYDSDKWHTGRRAALRDETRRLDLEDCGWLILSVRRGDVWGRSVSLEYAVGEILGMEPRLPRRW</sequence>
<dbReference type="EMBL" id="JBHLTC010000008">
    <property type="protein sequence ID" value="MFC0623965.1"/>
    <property type="molecule type" value="Genomic_DNA"/>
</dbReference>
<dbReference type="SUPFAM" id="SSF52980">
    <property type="entry name" value="Restriction endonuclease-like"/>
    <property type="match status" value="1"/>
</dbReference>
<evidence type="ECO:0000313" key="2">
    <source>
        <dbReference type="Proteomes" id="UP001589890"/>
    </source>
</evidence>